<proteinExistence type="predicted"/>
<dbReference type="GO" id="GO:0020037">
    <property type="term" value="F:heme binding"/>
    <property type="evidence" value="ECO:0007669"/>
    <property type="project" value="InterPro"/>
</dbReference>
<protein>
    <submittedName>
        <fullName evidence="3">Cytochrome C assembly protein</fullName>
    </submittedName>
</protein>
<sequence>MIVPSAPAGPPMALAIAAATAYLLTAALALRGGQGHPPRLALLAAWLLHLLVIALGFLQHGLHFGFGPALSVTGWLVLTVYAVEFQVLPRLPAQRWLMVLGALSVLVGALFPGQALNEQTGAWMAVHLALGIASYGLFAAAVAHGWLMRRAEKRMRTARSALDGQHDAELPLLALERLTFRFAQAGFALLTATFVAGFFFGEQVHGRAWAWRHKEVFAALAWLTFAALLWARWRQGLRGKKAVRLLNAGALLLLLAYVGSRFVLEVLLQR</sequence>
<evidence type="ECO:0000313" key="4">
    <source>
        <dbReference type="Proteomes" id="UP000218054"/>
    </source>
</evidence>
<accession>A0A2A2AGN7</accession>
<evidence type="ECO:0000256" key="1">
    <source>
        <dbReference type="SAM" id="Phobius"/>
    </source>
</evidence>
<feature type="transmembrane region" description="Helical" evidence="1">
    <location>
        <begin position="245"/>
        <end position="264"/>
    </location>
</feature>
<dbReference type="InterPro" id="IPR002541">
    <property type="entry name" value="Cyt_c_assembly"/>
</dbReference>
<feature type="domain" description="Cytochrome c assembly protein" evidence="2">
    <location>
        <begin position="41"/>
        <end position="267"/>
    </location>
</feature>
<feature type="transmembrane region" description="Helical" evidence="1">
    <location>
        <begin position="64"/>
        <end position="83"/>
    </location>
</feature>
<reference evidence="3 4" key="1">
    <citation type="submission" date="2017-08" db="EMBL/GenBank/DDBJ databases">
        <title>WGS of Clinical strains of the CDC Group NO-1 linked to zoonotic infections in humans.</title>
        <authorList>
            <person name="Bernier A.-M."/>
            <person name="Bernard K."/>
        </authorList>
    </citation>
    <scope>NUCLEOTIDE SEQUENCE [LARGE SCALE GENOMIC DNA]</scope>
    <source>
        <strain evidence="3 4">NML00-0135</strain>
    </source>
</reference>
<feature type="transmembrane region" description="Helical" evidence="1">
    <location>
        <begin position="40"/>
        <end position="58"/>
    </location>
</feature>
<organism evidence="3 4">
    <name type="scientific">Vandammella animalimorsus</name>
    <dbReference type="NCBI Taxonomy" id="2029117"/>
    <lineage>
        <taxon>Bacteria</taxon>
        <taxon>Pseudomonadati</taxon>
        <taxon>Pseudomonadota</taxon>
        <taxon>Betaproteobacteria</taxon>
        <taxon>Burkholderiales</taxon>
        <taxon>Comamonadaceae</taxon>
        <taxon>Vandammella</taxon>
    </lineage>
</organism>
<dbReference type="Pfam" id="PF01578">
    <property type="entry name" value="Cytochrom_C_asm"/>
    <property type="match status" value="1"/>
</dbReference>
<dbReference type="AlphaFoldDB" id="A0A2A2AGN7"/>
<keyword evidence="1" id="KW-0812">Transmembrane</keyword>
<evidence type="ECO:0000259" key="2">
    <source>
        <dbReference type="Pfam" id="PF01578"/>
    </source>
</evidence>
<name>A0A2A2AGN7_9BURK</name>
<keyword evidence="1" id="KW-1133">Transmembrane helix</keyword>
<dbReference type="PANTHER" id="PTHR38034">
    <property type="entry name" value="INNER MEMBRANE PROTEIN YPJD"/>
    <property type="match status" value="1"/>
</dbReference>
<dbReference type="Proteomes" id="UP000218054">
    <property type="component" value="Unassembled WGS sequence"/>
</dbReference>
<keyword evidence="1" id="KW-0472">Membrane</keyword>
<feature type="transmembrane region" description="Helical" evidence="1">
    <location>
        <begin position="12"/>
        <end position="33"/>
    </location>
</feature>
<dbReference type="InterPro" id="IPR052372">
    <property type="entry name" value="YpjD/HemX"/>
</dbReference>
<dbReference type="PANTHER" id="PTHR38034:SF1">
    <property type="entry name" value="INNER MEMBRANE PROTEIN YPJD"/>
    <property type="match status" value="1"/>
</dbReference>
<dbReference type="EMBL" id="NSJB01000007">
    <property type="protein sequence ID" value="PAT36759.1"/>
    <property type="molecule type" value="Genomic_DNA"/>
</dbReference>
<feature type="transmembrane region" description="Helical" evidence="1">
    <location>
        <begin position="182"/>
        <end position="201"/>
    </location>
</feature>
<feature type="transmembrane region" description="Helical" evidence="1">
    <location>
        <begin position="122"/>
        <end position="147"/>
    </location>
</feature>
<comment type="caution">
    <text evidence="3">The sequence shown here is derived from an EMBL/GenBank/DDBJ whole genome shotgun (WGS) entry which is preliminary data.</text>
</comment>
<keyword evidence="4" id="KW-1185">Reference proteome</keyword>
<dbReference type="RefSeq" id="WP_095540129.1">
    <property type="nucleotide sequence ID" value="NZ_NSJB01000007.1"/>
</dbReference>
<feature type="transmembrane region" description="Helical" evidence="1">
    <location>
        <begin position="216"/>
        <end position="233"/>
    </location>
</feature>
<dbReference type="GO" id="GO:0017004">
    <property type="term" value="P:cytochrome complex assembly"/>
    <property type="evidence" value="ECO:0007669"/>
    <property type="project" value="InterPro"/>
</dbReference>
<feature type="transmembrane region" description="Helical" evidence="1">
    <location>
        <begin position="95"/>
        <end position="116"/>
    </location>
</feature>
<evidence type="ECO:0000313" key="3">
    <source>
        <dbReference type="EMBL" id="PAT36759.1"/>
    </source>
</evidence>
<gene>
    <name evidence="3" type="ORF">CK625_09760</name>
</gene>